<dbReference type="GO" id="GO:0008168">
    <property type="term" value="F:methyltransferase activity"/>
    <property type="evidence" value="ECO:0007669"/>
    <property type="project" value="UniProtKB-KW"/>
</dbReference>
<dbReference type="GO" id="GO:0032259">
    <property type="term" value="P:methylation"/>
    <property type="evidence" value="ECO:0007669"/>
    <property type="project" value="UniProtKB-KW"/>
</dbReference>
<dbReference type="InterPro" id="IPR029063">
    <property type="entry name" value="SAM-dependent_MTases_sf"/>
</dbReference>
<comment type="caution">
    <text evidence="2">The sequence shown here is derived from an EMBL/GenBank/DDBJ whole genome shotgun (WGS) entry which is preliminary data.</text>
</comment>
<dbReference type="Pfam" id="PF13649">
    <property type="entry name" value="Methyltransf_25"/>
    <property type="match status" value="1"/>
</dbReference>
<keyword evidence="3" id="KW-1185">Reference proteome</keyword>
<dbReference type="AlphaFoldDB" id="A0A3S0ADZ4"/>
<dbReference type="Gene3D" id="3.40.50.150">
    <property type="entry name" value="Vaccinia Virus protein VP39"/>
    <property type="match status" value="1"/>
</dbReference>
<dbReference type="Proteomes" id="UP000267585">
    <property type="component" value="Unassembled WGS sequence"/>
</dbReference>
<keyword evidence="2" id="KW-0808">Transferase</keyword>
<name>A0A3S0ADZ4_9FLAO</name>
<accession>A0A3S0ADZ4</accession>
<keyword evidence="2" id="KW-0489">Methyltransferase</keyword>
<evidence type="ECO:0000259" key="1">
    <source>
        <dbReference type="Pfam" id="PF13649"/>
    </source>
</evidence>
<organism evidence="2 3">
    <name type="scientific">Arenibacter aquaticus</name>
    <dbReference type="NCBI Taxonomy" id="2489054"/>
    <lineage>
        <taxon>Bacteria</taxon>
        <taxon>Pseudomonadati</taxon>
        <taxon>Bacteroidota</taxon>
        <taxon>Flavobacteriia</taxon>
        <taxon>Flavobacteriales</taxon>
        <taxon>Flavobacteriaceae</taxon>
        <taxon>Arenibacter</taxon>
    </lineage>
</organism>
<evidence type="ECO:0000313" key="2">
    <source>
        <dbReference type="EMBL" id="RTE53358.1"/>
    </source>
</evidence>
<dbReference type="RefSeq" id="WP_126162254.1">
    <property type="nucleotide sequence ID" value="NZ_RQPJ01000005.1"/>
</dbReference>
<dbReference type="InterPro" id="IPR041698">
    <property type="entry name" value="Methyltransf_25"/>
</dbReference>
<evidence type="ECO:0000313" key="3">
    <source>
        <dbReference type="Proteomes" id="UP000267585"/>
    </source>
</evidence>
<gene>
    <name evidence="2" type="ORF">EHW67_10025</name>
</gene>
<dbReference type="SUPFAM" id="SSF53335">
    <property type="entry name" value="S-adenosyl-L-methionine-dependent methyltransferases"/>
    <property type="match status" value="1"/>
</dbReference>
<protein>
    <submittedName>
        <fullName evidence="2">Class I SAM-dependent methyltransferase</fullName>
    </submittedName>
</protein>
<feature type="domain" description="Methyltransferase" evidence="1">
    <location>
        <begin position="40"/>
        <end position="130"/>
    </location>
</feature>
<proteinExistence type="predicted"/>
<reference evidence="2 3" key="1">
    <citation type="submission" date="2018-11" db="EMBL/GenBank/DDBJ databases">
        <title>Arenibacter aquaticus sp.nov., a marine bacterium isolated from surface seawater in the South China Sea.</title>
        <authorList>
            <person name="Guo J."/>
            <person name="Sun J."/>
        </authorList>
    </citation>
    <scope>NUCLEOTIDE SEQUENCE [LARGE SCALE GENOMIC DNA]</scope>
    <source>
        <strain evidence="2 3">GUO666</strain>
    </source>
</reference>
<dbReference type="EMBL" id="RQPJ01000005">
    <property type="protein sequence ID" value="RTE53358.1"/>
    <property type="molecule type" value="Genomic_DNA"/>
</dbReference>
<dbReference type="OrthoDB" id="703529at2"/>
<sequence length="204" mass="23595">MTGFWEKSFKKNQEMWGLKPARSALLAKDLFNEKGIQNILIPGMGYGRNAKVFKENGFDITGIEISKTAIDMARKYLGHNMTIYHDTVSNMPLDSGRYGGIFCHALVHLLAKEERKKLILNCYDQLLENGYMIFTAITKKASNFGKGRRIGKDRYEFHQGAKLFYYDEFSVQEEFSEVGLFKVEEINEDQPLYYIQCQKNKSLK</sequence>
<dbReference type="CDD" id="cd02440">
    <property type="entry name" value="AdoMet_MTases"/>
    <property type="match status" value="1"/>
</dbReference>